<keyword evidence="3" id="KW-1185">Reference proteome</keyword>
<dbReference type="RefSeq" id="WP_283739506.1">
    <property type="nucleotide sequence ID" value="NZ_JASJEV010000002.1"/>
</dbReference>
<name>A0ABT7ADT4_9HYPH</name>
<feature type="transmembrane region" description="Helical" evidence="1">
    <location>
        <begin position="6"/>
        <end position="25"/>
    </location>
</feature>
<proteinExistence type="predicted"/>
<evidence type="ECO:0008006" key="4">
    <source>
        <dbReference type="Google" id="ProtNLM"/>
    </source>
</evidence>
<evidence type="ECO:0000313" key="3">
    <source>
        <dbReference type="Proteomes" id="UP001321492"/>
    </source>
</evidence>
<evidence type="ECO:0000313" key="2">
    <source>
        <dbReference type="EMBL" id="MDJ1157519.1"/>
    </source>
</evidence>
<dbReference type="Proteomes" id="UP001321492">
    <property type="component" value="Unassembled WGS sequence"/>
</dbReference>
<keyword evidence="1" id="KW-1133">Transmembrane helix</keyword>
<evidence type="ECO:0000256" key="1">
    <source>
        <dbReference type="SAM" id="Phobius"/>
    </source>
</evidence>
<dbReference type="EMBL" id="JASJEV010000002">
    <property type="protein sequence ID" value="MDJ1157519.1"/>
    <property type="molecule type" value="Genomic_DNA"/>
</dbReference>
<protein>
    <recommendedName>
        <fullName evidence="4">L-lactate permease</fullName>
    </recommendedName>
</protein>
<sequence length="51" mass="5198">MTDAQMGLIVATPLIIGFAVALRRIGALRTTGAVTAVLLSAAIAAVLYLTQ</sequence>
<feature type="transmembrane region" description="Helical" evidence="1">
    <location>
        <begin position="32"/>
        <end position="50"/>
    </location>
</feature>
<keyword evidence="1" id="KW-0812">Transmembrane</keyword>
<accession>A0ABT7ADT4</accession>
<reference evidence="2 3" key="1">
    <citation type="submission" date="2023-05" db="EMBL/GenBank/DDBJ databases">
        <title>Chelatococcus sp. nov., a moderately thermophilic bacterium isolated from hot spring microbial mat.</title>
        <authorList>
            <person name="Hu C.-J."/>
            <person name="Li W.-J."/>
        </authorList>
    </citation>
    <scope>NUCLEOTIDE SEQUENCE [LARGE SCALE GENOMIC DNA]</scope>
    <source>
        <strain evidence="2 3">SYSU G07232</strain>
    </source>
</reference>
<keyword evidence="1" id="KW-0472">Membrane</keyword>
<gene>
    <name evidence="2" type="ORF">QNA08_04605</name>
</gene>
<organism evidence="2 3">
    <name type="scientific">Chelatococcus albus</name>
    <dbReference type="NCBI Taxonomy" id="3047466"/>
    <lineage>
        <taxon>Bacteria</taxon>
        <taxon>Pseudomonadati</taxon>
        <taxon>Pseudomonadota</taxon>
        <taxon>Alphaproteobacteria</taxon>
        <taxon>Hyphomicrobiales</taxon>
        <taxon>Chelatococcaceae</taxon>
        <taxon>Chelatococcus</taxon>
    </lineage>
</organism>
<comment type="caution">
    <text evidence="2">The sequence shown here is derived from an EMBL/GenBank/DDBJ whole genome shotgun (WGS) entry which is preliminary data.</text>
</comment>